<feature type="transmembrane region" description="Helical" evidence="1">
    <location>
        <begin position="149"/>
        <end position="170"/>
    </location>
</feature>
<evidence type="ECO:0000313" key="3">
    <source>
        <dbReference type="Proteomes" id="UP001430953"/>
    </source>
</evidence>
<dbReference type="Proteomes" id="UP001430953">
    <property type="component" value="Unassembled WGS sequence"/>
</dbReference>
<keyword evidence="1" id="KW-0472">Membrane</keyword>
<protein>
    <submittedName>
        <fullName evidence="2">Uncharacterized protein</fullName>
    </submittedName>
</protein>
<comment type="caution">
    <text evidence="2">The sequence shown here is derived from an EMBL/GenBank/DDBJ whole genome shotgun (WGS) entry which is preliminary data.</text>
</comment>
<dbReference type="AlphaFoldDB" id="A0AAW2GAV6"/>
<name>A0AAW2GAV6_9HYME</name>
<organism evidence="2 3">
    <name type="scientific">Cardiocondyla obscurior</name>
    <dbReference type="NCBI Taxonomy" id="286306"/>
    <lineage>
        <taxon>Eukaryota</taxon>
        <taxon>Metazoa</taxon>
        <taxon>Ecdysozoa</taxon>
        <taxon>Arthropoda</taxon>
        <taxon>Hexapoda</taxon>
        <taxon>Insecta</taxon>
        <taxon>Pterygota</taxon>
        <taxon>Neoptera</taxon>
        <taxon>Endopterygota</taxon>
        <taxon>Hymenoptera</taxon>
        <taxon>Apocrita</taxon>
        <taxon>Aculeata</taxon>
        <taxon>Formicoidea</taxon>
        <taxon>Formicidae</taxon>
        <taxon>Myrmicinae</taxon>
        <taxon>Cardiocondyla</taxon>
    </lineage>
</organism>
<keyword evidence="3" id="KW-1185">Reference proteome</keyword>
<dbReference type="EMBL" id="JADYXP020000004">
    <property type="protein sequence ID" value="KAL0125334.1"/>
    <property type="molecule type" value="Genomic_DNA"/>
</dbReference>
<keyword evidence="1" id="KW-1133">Transmembrane helix</keyword>
<evidence type="ECO:0000256" key="1">
    <source>
        <dbReference type="SAM" id="Phobius"/>
    </source>
</evidence>
<keyword evidence="1" id="KW-0812">Transmembrane</keyword>
<feature type="transmembrane region" description="Helical" evidence="1">
    <location>
        <begin position="120"/>
        <end position="143"/>
    </location>
</feature>
<accession>A0AAW2GAV6</accession>
<sequence length="171" mass="20128">MRNLNFEIIKKKKKKTTLERGWNRDVDANAIRSLCYPRCSRECLWDFASTPFTLPSCRAGPTPLRLIRRPGSSGIDFSRETPRLPVMRGVRRLNRKRSTTRSDTKGGHGCYIVLYLRWSFTFCTCFFLFFFFFFSFFFLFFSSTTNFCLFFHTFISTVASILISKFSVIIF</sequence>
<reference evidence="2 3" key="1">
    <citation type="submission" date="2023-03" db="EMBL/GenBank/DDBJ databases">
        <title>High recombination rates correlate with genetic variation in Cardiocondyla obscurior ants.</title>
        <authorList>
            <person name="Errbii M."/>
        </authorList>
    </citation>
    <scope>NUCLEOTIDE SEQUENCE [LARGE SCALE GENOMIC DNA]</scope>
    <source>
        <strain evidence="2">Alpha-2009</strain>
        <tissue evidence="2">Whole body</tissue>
    </source>
</reference>
<gene>
    <name evidence="2" type="ORF">PUN28_004461</name>
</gene>
<evidence type="ECO:0000313" key="2">
    <source>
        <dbReference type="EMBL" id="KAL0125334.1"/>
    </source>
</evidence>
<proteinExistence type="predicted"/>